<dbReference type="InterPro" id="IPR035906">
    <property type="entry name" value="MetI-like_sf"/>
</dbReference>
<feature type="transmembrane region" description="Helical" evidence="7">
    <location>
        <begin position="126"/>
        <end position="147"/>
    </location>
</feature>
<evidence type="ECO:0000256" key="6">
    <source>
        <dbReference type="ARBA" id="ARBA00023136"/>
    </source>
</evidence>
<dbReference type="Pfam" id="PF00528">
    <property type="entry name" value="BPD_transp_1"/>
    <property type="match status" value="1"/>
</dbReference>
<keyword evidence="2 7" id="KW-0813">Transport</keyword>
<evidence type="ECO:0000313" key="11">
    <source>
        <dbReference type="Proteomes" id="UP000660265"/>
    </source>
</evidence>
<dbReference type="PROSITE" id="PS50928">
    <property type="entry name" value="ABC_TM1"/>
    <property type="match status" value="1"/>
</dbReference>
<feature type="domain" description="ABC transmembrane type-1" evidence="9">
    <location>
        <begin position="88"/>
        <end position="301"/>
    </location>
</feature>
<feature type="transmembrane region" description="Helical" evidence="7">
    <location>
        <begin position="30"/>
        <end position="49"/>
    </location>
</feature>
<feature type="region of interest" description="Disordered" evidence="8">
    <location>
        <begin position="1"/>
        <end position="22"/>
    </location>
</feature>
<dbReference type="PANTHER" id="PTHR30193">
    <property type="entry name" value="ABC TRANSPORTER PERMEASE PROTEIN"/>
    <property type="match status" value="1"/>
</dbReference>
<comment type="caution">
    <text evidence="10">The sequence shown here is derived from an EMBL/GenBank/DDBJ whole genome shotgun (WGS) entry which is preliminary data.</text>
</comment>
<dbReference type="Proteomes" id="UP000660265">
    <property type="component" value="Unassembled WGS sequence"/>
</dbReference>
<dbReference type="CDD" id="cd06261">
    <property type="entry name" value="TM_PBP2"/>
    <property type="match status" value="1"/>
</dbReference>
<organism evidence="10 11">
    <name type="scientific">Streptomyces camponoticapitis</name>
    <dbReference type="NCBI Taxonomy" id="1616125"/>
    <lineage>
        <taxon>Bacteria</taxon>
        <taxon>Bacillati</taxon>
        <taxon>Actinomycetota</taxon>
        <taxon>Actinomycetes</taxon>
        <taxon>Kitasatosporales</taxon>
        <taxon>Streptomycetaceae</taxon>
        <taxon>Streptomyces</taxon>
    </lineage>
</organism>
<keyword evidence="5 7" id="KW-1133">Transmembrane helix</keyword>
<evidence type="ECO:0000259" key="9">
    <source>
        <dbReference type="PROSITE" id="PS50928"/>
    </source>
</evidence>
<keyword evidence="6 7" id="KW-0472">Membrane</keyword>
<dbReference type="InterPro" id="IPR051393">
    <property type="entry name" value="ABC_transporter_permease"/>
</dbReference>
<feature type="transmembrane region" description="Helical" evidence="7">
    <location>
        <begin position="177"/>
        <end position="197"/>
    </location>
</feature>
<keyword evidence="4 7" id="KW-0812">Transmembrane</keyword>
<dbReference type="RefSeq" id="WP_189110312.1">
    <property type="nucleotide sequence ID" value="NZ_BMMV01000021.1"/>
</dbReference>
<dbReference type="EMBL" id="BMMV01000021">
    <property type="protein sequence ID" value="GGK16674.1"/>
    <property type="molecule type" value="Genomic_DNA"/>
</dbReference>
<evidence type="ECO:0000256" key="5">
    <source>
        <dbReference type="ARBA" id="ARBA00022989"/>
    </source>
</evidence>
<evidence type="ECO:0000256" key="2">
    <source>
        <dbReference type="ARBA" id="ARBA00022448"/>
    </source>
</evidence>
<evidence type="ECO:0000256" key="7">
    <source>
        <dbReference type="RuleBase" id="RU363032"/>
    </source>
</evidence>
<feature type="transmembrane region" description="Helical" evidence="7">
    <location>
        <begin position="92"/>
        <end position="114"/>
    </location>
</feature>
<gene>
    <name evidence="10" type="ORF">GCM10011583_55750</name>
</gene>
<comment type="similarity">
    <text evidence="7">Belongs to the binding-protein-dependent transport system permease family.</text>
</comment>
<keyword evidence="3" id="KW-1003">Cell membrane</keyword>
<comment type="subcellular location">
    <subcellularLocation>
        <location evidence="1 7">Cell membrane</location>
        <topology evidence="1 7">Multi-pass membrane protein</topology>
    </subcellularLocation>
</comment>
<protein>
    <submittedName>
        <fullName evidence="10">Lactose ABC transporter permease</fullName>
    </submittedName>
</protein>
<dbReference type="Gene3D" id="1.10.3720.10">
    <property type="entry name" value="MetI-like"/>
    <property type="match status" value="1"/>
</dbReference>
<name>A0ABQ2EMT6_9ACTN</name>
<evidence type="ECO:0000256" key="3">
    <source>
        <dbReference type="ARBA" id="ARBA00022475"/>
    </source>
</evidence>
<dbReference type="PANTHER" id="PTHR30193:SF37">
    <property type="entry name" value="INNER MEMBRANE ABC TRANSPORTER PERMEASE PROTEIN YCJO"/>
    <property type="match status" value="1"/>
</dbReference>
<feature type="transmembrane region" description="Helical" evidence="7">
    <location>
        <begin position="280"/>
        <end position="300"/>
    </location>
</feature>
<evidence type="ECO:0000256" key="4">
    <source>
        <dbReference type="ARBA" id="ARBA00022692"/>
    </source>
</evidence>
<evidence type="ECO:0000256" key="8">
    <source>
        <dbReference type="SAM" id="MobiDB-lite"/>
    </source>
</evidence>
<dbReference type="SUPFAM" id="SSF161098">
    <property type="entry name" value="MetI-like"/>
    <property type="match status" value="1"/>
</dbReference>
<dbReference type="InterPro" id="IPR000515">
    <property type="entry name" value="MetI-like"/>
</dbReference>
<evidence type="ECO:0000313" key="10">
    <source>
        <dbReference type="EMBL" id="GGK16674.1"/>
    </source>
</evidence>
<keyword evidence="11" id="KW-1185">Reference proteome</keyword>
<evidence type="ECO:0000256" key="1">
    <source>
        <dbReference type="ARBA" id="ARBA00004651"/>
    </source>
</evidence>
<accession>A0ABQ2EMT6</accession>
<proteinExistence type="inferred from homology"/>
<sequence>MTATLTEVDKDGPPTAPARTARRPWQGRRLAPYLFVLPAIALFATFKLYPIAWSFVLSLHKTVDGVDTYVGADNYTRLLDDPLFWTALKNTAVILVVQVPLMLALATGLAVALNSTLLRGRSVFRLGFFMPMVTGLVAYGLIFSVLLNKEYGLLNWLLSGIGVDAVPWLTDPLWAKLSLGLALTWHYTGYNAVILLARLQTIPGELYDAASVDGAGAWASFRHVTLPGLRPALLLTTVLSTIGTLQIFDEPYILTGGGPDNATLTIGVYLYQNAFTYFDFGYASAIAYALAVLIGILGVIQFRVLGDKP</sequence>
<reference evidence="11" key="1">
    <citation type="journal article" date="2019" name="Int. J. Syst. Evol. Microbiol.">
        <title>The Global Catalogue of Microorganisms (GCM) 10K type strain sequencing project: providing services to taxonomists for standard genome sequencing and annotation.</title>
        <authorList>
            <consortium name="The Broad Institute Genomics Platform"/>
            <consortium name="The Broad Institute Genome Sequencing Center for Infectious Disease"/>
            <person name="Wu L."/>
            <person name="Ma J."/>
        </authorList>
    </citation>
    <scope>NUCLEOTIDE SEQUENCE [LARGE SCALE GENOMIC DNA]</scope>
    <source>
        <strain evidence="11">CGMCC 4.7275</strain>
    </source>
</reference>